<sequence length="219" mass="26145">MQKKLLPQQDYTIQLSILERNNTERLFMAWQEQQRHGTFPNLSDQTEQDEPNIWRTETMKWTLQDYQMKKMWVDQKNYEIEMMLLEQKNRKRLLTAWEEHTKDTLGGQTEKTQNPTPTLNSSIQNNKCDSTSQDQDQLQMRLMLLEYENKKRLMMTRGESRAPDASSNLASQAEQKTQNLNLGTTTNRTIYDYQMQVLLLEQQKNKRMADFRQQQANVE</sequence>
<dbReference type="RefSeq" id="XP_020123672.1">
    <property type="nucleotide sequence ID" value="XM_020261194.1"/>
</dbReference>
<protein>
    <submittedName>
        <fullName evidence="2">Uncharacterized protein</fullName>
    </submittedName>
</protein>
<feature type="compositionally biased region" description="Polar residues" evidence="1">
    <location>
        <begin position="165"/>
        <end position="178"/>
    </location>
</feature>
<organism evidence="2 3">
    <name type="scientific">Talaromyces atroroseus</name>
    <dbReference type="NCBI Taxonomy" id="1441469"/>
    <lineage>
        <taxon>Eukaryota</taxon>
        <taxon>Fungi</taxon>
        <taxon>Dikarya</taxon>
        <taxon>Ascomycota</taxon>
        <taxon>Pezizomycotina</taxon>
        <taxon>Eurotiomycetes</taxon>
        <taxon>Eurotiomycetidae</taxon>
        <taxon>Eurotiales</taxon>
        <taxon>Trichocomaceae</taxon>
        <taxon>Talaromyces</taxon>
        <taxon>Talaromyces sect. Trachyspermi</taxon>
    </lineage>
</organism>
<evidence type="ECO:0000256" key="1">
    <source>
        <dbReference type="SAM" id="MobiDB-lite"/>
    </source>
</evidence>
<feature type="compositionally biased region" description="Polar residues" evidence="1">
    <location>
        <begin position="106"/>
        <end position="132"/>
    </location>
</feature>
<accession>A0A1Q5QCE4</accession>
<dbReference type="Proteomes" id="UP000214365">
    <property type="component" value="Unassembled WGS sequence"/>
</dbReference>
<proteinExistence type="predicted"/>
<name>A0A1Q5QCE4_TALAT</name>
<evidence type="ECO:0000313" key="3">
    <source>
        <dbReference type="Proteomes" id="UP000214365"/>
    </source>
</evidence>
<feature type="region of interest" description="Disordered" evidence="1">
    <location>
        <begin position="105"/>
        <end position="135"/>
    </location>
</feature>
<reference evidence="2 3" key="1">
    <citation type="submission" date="2015-06" db="EMBL/GenBank/DDBJ databases">
        <title>Talaromyces atroroseus IBT 11181 draft genome.</title>
        <authorList>
            <person name="Rasmussen K.B."/>
            <person name="Rasmussen S."/>
            <person name="Petersen B."/>
            <person name="Sicheritz-Ponten T."/>
            <person name="Mortensen U.H."/>
            <person name="Thrane U."/>
        </authorList>
    </citation>
    <scope>NUCLEOTIDE SEQUENCE [LARGE SCALE GENOMIC DNA]</scope>
    <source>
        <strain evidence="2 3">IBT 11181</strain>
    </source>
</reference>
<gene>
    <name evidence="2" type="ORF">UA08_01521</name>
</gene>
<dbReference type="GeneID" id="31001276"/>
<dbReference type="AlphaFoldDB" id="A0A1Q5QCE4"/>
<feature type="region of interest" description="Disordered" evidence="1">
    <location>
        <begin position="157"/>
        <end position="178"/>
    </location>
</feature>
<evidence type="ECO:0000313" key="2">
    <source>
        <dbReference type="EMBL" id="OKL63551.1"/>
    </source>
</evidence>
<comment type="caution">
    <text evidence="2">The sequence shown here is derived from an EMBL/GenBank/DDBJ whole genome shotgun (WGS) entry which is preliminary data.</text>
</comment>
<keyword evidence="3" id="KW-1185">Reference proteome</keyword>
<dbReference type="EMBL" id="LFMY01000002">
    <property type="protein sequence ID" value="OKL63551.1"/>
    <property type="molecule type" value="Genomic_DNA"/>
</dbReference>